<reference evidence="5" key="2">
    <citation type="journal article" date="2020" name="Nat. Commun.">
        <title>Large-scale genome sequencing of mycorrhizal fungi provides insights into the early evolution of symbiotic traits.</title>
        <authorList>
            <person name="Miyauchi S."/>
            <person name="Kiss E."/>
            <person name="Kuo A."/>
            <person name="Drula E."/>
            <person name="Kohler A."/>
            <person name="Sanchez-Garcia M."/>
            <person name="Morin E."/>
            <person name="Andreopoulos B."/>
            <person name="Barry K.W."/>
            <person name="Bonito G."/>
            <person name="Buee M."/>
            <person name="Carver A."/>
            <person name="Chen C."/>
            <person name="Cichocki N."/>
            <person name="Clum A."/>
            <person name="Culley D."/>
            <person name="Crous P.W."/>
            <person name="Fauchery L."/>
            <person name="Girlanda M."/>
            <person name="Hayes R.D."/>
            <person name="Keri Z."/>
            <person name="LaButti K."/>
            <person name="Lipzen A."/>
            <person name="Lombard V."/>
            <person name="Magnuson J."/>
            <person name="Maillard F."/>
            <person name="Murat C."/>
            <person name="Nolan M."/>
            <person name="Ohm R.A."/>
            <person name="Pangilinan J."/>
            <person name="Pereira M.F."/>
            <person name="Perotto S."/>
            <person name="Peter M."/>
            <person name="Pfister S."/>
            <person name="Riley R."/>
            <person name="Sitrit Y."/>
            <person name="Stielow J.B."/>
            <person name="Szollosi G."/>
            <person name="Zifcakova L."/>
            <person name="Stursova M."/>
            <person name="Spatafora J.W."/>
            <person name="Tedersoo L."/>
            <person name="Vaario L.M."/>
            <person name="Yamada A."/>
            <person name="Yan M."/>
            <person name="Wang P."/>
            <person name="Xu J."/>
            <person name="Bruns T."/>
            <person name="Baldrian P."/>
            <person name="Vilgalys R."/>
            <person name="Dunand C."/>
            <person name="Henrissat B."/>
            <person name="Grigoriev I.V."/>
            <person name="Hibbett D."/>
            <person name="Nagy L.G."/>
            <person name="Martin F.M."/>
        </authorList>
    </citation>
    <scope>NUCLEOTIDE SEQUENCE</scope>
    <source>
        <strain evidence="5">BED1</strain>
    </source>
</reference>
<dbReference type="GO" id="GO:0000724">
    <property type="term" value="P:double-strand break repair via homologous recombination"/>
    <property type="evidence" value="ECO:0007669"/>
    <property type="project" value="TreeGrafter"/>
</dbReference>
<evidence type="ECO:0000256" key="3">
    <source>
        <dbReference type="ARBA" id="ARBA00022695"/>
    </source>
</evidence>
<comment type="caution">
    <text evidence="5">The sequence shown here is derived from an EMBL/GenBank/DDBJ whole genome shotgun (WGS) entry which is preliminary data.</text>
</comment>
<dbReference type="PANTHER" id="PTHR45812:SF1">
    <property type="entry name" value="DNA POLYMERASE ZETA CATALYTIC SUBUNIT"/>
    <property type="match status" value="1"/>
</dbReference>
<dbReference type="GO" id="GO:0003887">
    <property type="term" value="F:DNA-directed DNA polymerase activity"/>
    <property type="evidence" value="ECO:0007669"/>
    <property type="project" value="UniProtKB-KW"/>
</dbReference>
<keyword evidence="2" id="KW-0808">Transferase</keyword>
<accession>A0AAD4BPP4</accession>
<dbReference type="InterPro" id="IPR043502">
    <property type="entry name" value="DNA/RNA_pol_sf"/>
</dbReference>
<reference evidence="5" key="1">
    <citation type="submission" date="2019-10" db="EMBL/GenBank/DDBJ databases">
        <authorList>
            <consortium name="DOE Joint Genome Institute"/>
            <person name="Kuo A."/>
            <person name="Miyauchi S."/>
            <person name="Kiss E."/>
            <person name="Drula E."/>
            <person name="Kohler A."/>
            <person name="Sanchez-Garcia M."/>
            <person name="Andreopoulos B."/>
            <person name="Barry K.W."/>
            <person name="Bonito G."/>
            <person name="Buee M."/>
            <person name="Carver A."/>
            <person name="Chen C."/>
            <person name="Cichocki N."/>
            <person name="Clum A."/>
            <person name="Culley D."/>
            <person name="Crous P.W."/>
            <person name="Fauchery L."/>
            <person name="Girlanda M."/>
            <person name="Hayes R."/>
            <person name="Keri Z."/>
            <person name="LaButti K."/>
            <person name="Lipzen A."/>
            <person name="Lombard V."/>
            <person name="Magnuson J."/>
            <person name="Maillard F."/>
            <person name="Morin E."/>
            <person name="Murat C."/>
            <person name="Nolan M."/>
            <person name="Ohm R."/>
            <person name="Pangilinan J."/>
            <person name="Pereira M."/>
            <person name="Perotto S."/>
            <person name="Peter M."/>
            <person name="Riley R."/>
            <person name="Sitrit Y."/>
            <person name="Stielow B."/>
            <person name="Szollosi G."/>
            <person name="Zifcakova L."/>
            <person name="Stursova M."/>
            <person name="Spatafora J.W."/>
            <person name="Tedersoo L."/>
            <person name="Vaario L.-M."/>
            <person name="Yamada A."/>
            <person name="Yan M."/>
            <person name="Wang P."/>
            <person name="Xu J."/>
            <person name="Bruns T."/>
            <person name="Baldrian P."/>
            <person name="Vilgalys R."/>
            <person name="Henrissat B."/>
            <person name="Grigoriev I.V."/>
            <person name="Hibbett D."/>
            <person name="Nagy L.G."/>
            <person name="Martin F.M."/>
        </authorList>
    </citation>
    <scope>NUCLEOTIDE SEQUENCE</scope>
    <source>
        <strain evidence="5">BED1</strain>
    </source>
</reference>
<organism evidence="5 6">
    <name type="scientific">Boletus edulis BED1</name>
    <dbReference type="NCBI Taxonomy" id="1328754"/>
    <lineage>
        <taxon>Eukaryota</taxon>
        <taxon>Fungi</taxon>
        <taxon>Dikarya</taxon>
        <taxon>Basidiomycota</taxon>
        <taxon>Agaricomycotina</taxon>
        <taxon>Agaricomycetes</taxon>
        <taxon>Agaricomycetidae</taxon>
        <taxon>Boletales</taxon>
        <taxon>Boletineae</taxon>
        <taxon>Boletaceae</taxon>
        <taxon>Boletoideae</taxon>
        <taxon>Boletus</taxon>
    </lineage>
</organism>
<dbReference type="EC" id="2.7.7.7" evidence="1"/>
<proteinExistence type="predicted"/>
<dbReference type="GO" id="GO:0042276">
    <property type="term" value="P:error-prone translesion synthesis"/>
    <property type="evidence" value="ECO:0007669"/>
    <property type="project" value="TreeGrafter"/>
</dbReference>
<dbReference type="EMBL" id="WHUW01000022">
    <property type="protein sequence ID" value="KAF8436341.1"/>
    <property type="molecule type" value="Genomic_DNA"/>
</dbReference>
<dbReference type="GO" id="GO:0005634">
    <property type="term" value="C:nucleus"/>
    <property type="evidence" value="ECO:0007669"/>
    <property type="project" value="TreeGrafter"/>
</dbReference>
<dbReference type="InterPro" id="IPR030559">
    <property type="entry name" value="PolZ_Rev3"/>
</dbReference>
<dbReference type="SUPFAM" id="SSF56672">
    <property type="entry name" value="DNA/RNA polymerases"/>
    <property type="match status" value="1"/>
</dbReference>
<dbReference type="GO" id="GO:0016035">
    <property type="term" value="C:zeta DNA polymerase complex"/>
    <property type="evidence" value="ECO:0007669"/>
    <property type="project" value="InterPro"/>
</dbReference>
<evidence type="ECO:0000256" key="2">
    <source>
        <dbReference type="ARBA" id="ARBA00022679"/>
    </source>
</evidence>
<keyword evidence="6" id="KW-1185">Reference proteome</keyword>
<keyword evidence="4" id="KW-0239">DNA-directed DNA polymerase</keyword>
<keyword evidence="3" id="KW-0548">Nucleotidyltransferase</keyword>
<dbReference type="InterPro" id="IPR042087">
    <property type="entry name" value="DNA_pol_B_thumb"/>
</dbReference>
<name>A0AAD4BPP4_BOLED</name>
<evidence type="ECO:0000313" key="5">
    <source>
        <dbReference type="EMBL" id="KAF8436341.1"/>
    </source>
</evidence>
<dbReference type="Proteomes" id="UP001194468">
    <property type="component" value="Unassembled WGS sequence"/>
</dbReference>
<evidence type="ECO:0000313" key="6">
    <source>
        <dbReference type="Proteomes" id="UP001194468"/>
    </source>
</evidence>
<sequence>MTETCFKFMINVYGILFRTQNLSEVKNFCYKMWSKILRNRISLQDFIFVKEVRMGTYSDKVPPPPGVAVAARRILQDESDEPQYGERHPITPEEFLANRQLRIDASYYITRVLIPPPERIFNLVGADVRAWYDEMPKTTTVDEQDPLVHSPRKCAPVHANGFKIDEHFQSARCLTCSCTAWDGKLDLAFARRVMPTFR</sequence>
<evidence type="ECO:0000256" key="4">
    <source>
        <dbReference type="ARBA" id="ARBA00022932"/>
    </source>
</evidence>
<evidence type="ECO:0000256" key="1">
    <source>
        <dbReference type="ARBA" id="ARBA00012417"/>
    </source>
</evidence>
<gene>
    <name evidence="5" type="ORF">L210DRAFT_3549525</name>
</gene>
<dbReference type="PANTHER" id="PTHR45812">
    <property type="entry name" value="DNA POLYMERASE ZETA CATALYTIC SUBUNIT"/>
    <property type="match status" value="1"/>
</dbReference>
<dbReference type="AlphaFoldDB" id="A0AAD4BPP4"/>
<protein>
    <recommendedName>
        <fullName evidence="1">DNA-directed DNA polymerase</fullName>
        <ecNumber evidence="1">2.7.7.7</ecNumber>
    </recommendedName>
</protein>
<dbReference type="Gene3D" id="1.10.132.60">
    <property type="entry name" value="DNA polymerase family B, C-terminal domain"/>
    <property type="match status" value="1"/>
</dbReference>